<protein>
    <submittedName>
        <fullName evidence="1">Uncharacterized protein</fullName>
    </submittedName>
</protein>
<proteinExistence type="predicted"/>
<dbReference type="EMBL" id="JTDF01000400">
    <property type="protein sequence ID" value="KAF8571641.1"/>
    <property type="molecule type" value="Genomic_DNA"/>
</dbReference>
<dbReference type="Proteomes" id="UP000699462">
    <property type="component" value="Unassembled WGS sequence"/>
</dbReference>
<evidence type="ECO:0000313" key="2">
    <source>
        <dbReference type="Proteomes" id="UP000699462"/>
    </source>
</evidence>
<dbReference type="AlphaFoldDB" id="A0A8T0DYI0"/>
<dbReference type="InterPro" id="IPR039721">
    <property type="entry name" value="C5-epimerase"/>
</dbReference>
<dbReference type="GO" id="GO:0047464">
    <property type="term" value="F:heparosan-N-sulfate-glucuronate 5-epimerase activity"/>
    <property type="evidence" value="ECO:0007669"/>
    <property type="project" value="InterPro"/>
</dbReference>
<accession>A0A8T0DYI0</accession>
<sequence>MPQNSSFRFVDVHLTVRSDSHILSLSSVIPLNCSFNQKTISGCFLLETFGPVIPFEAIATPLELFGFVNSKAKSLHIHQADVNIPSAFPSEHDPTGEFMFFHRSDVEKRRHVKYISADIGVPISGQWDPNGHLYPVQIAQFGLSHFSQWTRLKRLLSNGSLSSTVLPDTDVDLTVSTDRVSHSTTSQSWVPLTSAEGAMFGFAFSAPNHSSGVPERLALHILLHQENPLWRYFVLIGQKWHEGSFVQLLVSIPQTGQLEQKRLVYICSAAPTDGDAHHSDLTLSRDRSTVTFWMPSCAERARNNQSFNRIELARDLWQDLRKVLRFNKGTLSDTDGLPQTRNLSTS</sequence>
<keyword evidence="2" id="KW-1185">Reference proteome</keyword>
<comment type="caution">
    <text evidence="1">The sequence shown here is derived from an EMBL/GenBank/DDBJ whole genome shotgun (WGS) entry which is preliminary data.</text>
</comment>
<gene>
    <name evidence="1" type="ORF">P879_02413</name>
</gene>
<organism evidence="1 2">
    <name type="scientific">Paragonimus westermani</name>
    <dbReference type="NCBI Taxonomy" id="34504"/>
    <lineage>
        <taxon>Eukaryota</taxon>
        <taxon>Metazoa</taxon>
        <taxon>Spiralia</taxon>
        <taxon>Lophotrochozoa</taxon>
        <taxon>Platyhelminthes</taxon>
        <taxon>Trematoda</taxon>
        <taxon>Digenea</taxon>
        <taxon>Plagiorchiida</taxon>
        <taxon>Troglotremata</taxon>
        <taxon>Troglotrematidae</taxon>
        <taxon>Paragonimus</taxon>
    </lineage>
</organism>
<evidence type="ECO:0000313" key="1">
    <source>
        <dbReference type="EMBL" id="KAF8571641.1"/>
    </source>
</evidence>
<dbReference type="GO" id="GO:0015012">
    <property type="term" value="P:heparan sulfate proteoglycan biosynthetic process"/>
    <property type="evidence" value="ECO:0007669"/>
    <property type="project" value="InterPro"/>
</dbReference>
<dbReference type="PANTHER" id="PTHR13174">
    <property type="entry name" value="D-GLUCURONYL C5-EPIMERASE"/>
    <property type="match status" value="1"/>
</dbReference>
<reference evidence="1 2" key="1">
    <citation type="submission" date="2019-07" db="EMBL/GenBank/DDBJ databases">
        <title>Annotation for the trematode Paragonimus westermani.</title>
        <authorList>
            <person name="Choi Y.-J."/>
        </authorList>
    </citation>
    <scope>NUCLEOTIDE SEQUENCE [LARGE SCALE GENOMIC DNA]</scope>
    <source>
        <strain evidence="1">180907_Pwestermani</strain>
    </source>
</reference>
<dbReference type="PANTHER" id="PTHR13174:SF3">
    <property type="entry name" value="D-GLUCURONYL C5-EPIMERASE"/>
    <property type="match status" value="1"/>
</dbReference>
<dbReference type="OrthoDB" id="6237317at2759"/>
<name>A0A8T0DYI0_9TREM</name>